<gene>
    <name evidence="3" type="ORF">L3556_06475</name>
</gene>
<protein>
    <submittedName>
        <fullName evidence="3">Uncharacterized protein</fullName>
    </submittedName>
</protein>
<reference evidence="3" key="1">
    <citation type="journal article" date="2022" name="Genome Biol. Evol.">
        <title>A New Gene Family Diagnostic for Intracellular Biomineralization of Amorphous Ca Carbonates by Cyanobacteria.</title>
        <authorList>
            <person name="Benzerara K."/>
            <person name="Duprat E."/>
            <person name="Bitard-Feildel T."/>
            <person name="Caumes G."/>
            <person name="Cassier-Chauvat C."/>
            <person name="Chauvat F."/>
            <person name="Dezi M."/>
            <person name="Diop S.I."/>
            <person name="Gaschignard G."/>
            <person name="Gorgen S."/>
            <person name="Gugger M."/>
            <person name="Lopez-Garcia P."/>
            <person name="Millet M."/>
            <person name="Skouri-Panet F."/>
            <person name="Moreira D."/>
            <person name="Callebaut I."/>
        </authorList>
    </citation>
    <scope>NUCLEOTIDE SEQUENCE</scope>
    <source>
        <strain evidence="3">G9</strain>
    </source>
</reference>
<sequence length="100" mass="10818">MLLSHLGLGFFKSGFLVYLCLGTVISLTILEGVYSQVGRAESQSVGASSTTVTLVKPEPYAQWLRLRPNAQEGFKHTLSDRPVADSEHRDTQAAVSGINP</sequence>
<evidence type="ECO:0000256" key="2">
    <source>
        <dbReference type="SAM" id="Phobius"/>
    </source>
</evidence>
<keyword evidence="2" id="KW-0472">Membrane</keyword>
<dbReference type="EMBL" id="JAKKUT010000002">
    <property type="protein sequence ID" value="MDG2990580.1"/>
    <property type="molecule type" value="Genomic_DNA"/>
</dbReference>
<feature type="compositionally biased region" description="Basic and acidic residues" evidence="1">
    <location>
        <begin position="77"/>
        <end position="91"/>
    </location>
</feature>
<name>A0ABT6EXQ3_9SYNE</name>
<evidence type="ECO:0000256" key="1">
    <source>
        <dbReference type="SAM" id="MobiDB-lite"/>
    </source>
</evidence>
<organism evidence="3 4">
    <name type="scientific">Candidatus Synechococcus calcipolaris G9</name>
    <dbReference type="NCBI Taxonomy" id="1497997"/>
    <lineage>
        <taxon>Bacteria</taxon>
        <taxon>Bacillati</taxon>
        <taxon>Cyanobacteriota</taxon>
        <taxon>Cyanophyceae</taxon>
        <taxon>Synechococcales</taxon>
        <taxon>Synechococcaceae</taxon>
        <taxon>Synechococcus</taxon>
    </lineage>
</organism>
<dbReference type="Proteomes" id="UP001154265">
    <property type="component" value="Unassembled WGS sequence"/>
</dbReference>
<feature type="transmembrane region" description="Helical" evidence="2">
    <location>
        <begin position="15"/>
        <end position="34"/>
    </location>
</feature>
<comment type="caution">
    <text evidence="3">The sequence shown here is derived from an EMBL/GenBank/DDBJ whole genome shotgun (WGS) entry which is preliminary data.</text>
</comment>
<keyword evidence="2" id="KW-0812">Transmembrane</keyword>
<feature type="region of interest" description="Disordered" evidence="1">
    <location>
        <begin position="77"/>
        <end position="100"/>
    </location>
</feature>
<accession>A0ABT6EXQ3</accession>
<evidence type="ECO:0000313" key="4">
    <source>
        <dbReference type="Proteomes" id="UP001154265"/>
    </source>
</evidence>
<evidence type="ECO:0000313" key="3">
    <source>
        <dbReference type="EMBL" id="MDG2990580.1"/>
    </source>
</evidence>
<reference evidence="3" key="2">
    <citation type="submission" date="2022-01" db="EMBL/GenBank/DDBJ databases">
        <authorList>
            <person name="Zivanovic Y."/>
            <person name="Moreira D."/>
            <person name="Lopez-Garcia P."/>
        </authorList>
    </citation>
    <scope>NUCLEOTIDE SEQUENCE</scope>
    <source>
        <strain evidence="3">G9</strain>
    </source>
</reference>
<proteinExistence type="predicted"/>
<dbReference type="RefSeq" id="WP_277866487.1">
    <property type="nucleotide sequence ID" value="NZ_JAKKUT010000002.1"/>
</dbReference>
<keyword evidence="2" id="KW-1133">Transmembrane helix</keyword>
<keyword evidence="4" id="KW-1185">Reference proteome</keyword>